<evidence type="ECO:0000256" key="2">
    <source>
        <dbReference type="ARBA" id="ARBA00007362"/>
    </source>
</evidence>
<comment type="similarity">
    <text evidence="2">Belongs to the EamA transporter family.</text>
</comment>
<dbReference type="AlphaFoldDB" id="A0A5S3XQN7"/>
<keyword evidence="10" id="KW-1185">Reference proteome</keyword>
<feature type="transmembrane region" description="Helical" evidence="6">
    <location>
        <begin position="242"/>
        <end position="260"/>
    </location>
</feature>
<keyword evidence="4 6" id="KW-1133">Transmembrane helix</keyword>
<dbReference type="Proteomes" id="UP000307706">
    <property type="component" value="Unassembled WGS sequence"/>
</dbReference>
<comment type="subcellular location">
    <subcellularLocation>
        <location evidence="1">Membrane</location>
        <topology evidence="1">Multi-pass membrane protein</topology>
    </subcellularLocation>
</comment>
<feature type="transmembrane region" description="Helical" evidence="6">
    <location>
        <begin position="117"/>
        <end position="135"/>
    </location>
</feature>
<reference evidence="10 11" key="1">
    <citation type="submission" date="2017-12" db="EMBL/GenBank/DDBJ databases">
        <authorList>
            <person name="Paulsen S."/>
            <person name="Gram L.K."/>
        </authorList>
    </citation>
    <scope>NUCLEOTIDE SEQUENCE [LARGE SCALE GENOMIC DNA]</scope>
    <source>
        <strain evidence="9 11">S2231</strain>
        <strain evidence="8 10">S2233</strain>
    </source>
</reference>
<dbReference type="InterPro" id="IPR050638">
    <property type="entry name" value="AA-Vitamin_Transporters"/>
</dbReference>
<evidence type="ECO:0000256" key="1">
    <source>
        <dbReference type="ARBA" id="ARBA00004141"/>
    </source>
</evidence>
<gene>
    <name evidence="9" type="ORF">CWB96_10055</name>
    <name evidence="8" type="ORF">CWB97_11315</name>
</gene>
<evidence type="ECO:0000313" key="11">
    <source>
        <dbReference type="Proteomes" id="UP000307706"/>
    </source>
</evidence>
<evidence type="ECO:0000313" key="9">
    <source>
        <dbReference type="EMBL" id="TMP59278.1"/>
    </source>
</evidence>
<keyword evidence="5 6" id="KW-0472">Membrane</keyword>
<dbReference type="PANTHER" id="PTHR32322:SF2">
    <property type="entry name" value="EAMA DOMAIN-CONTAINING PROTEIN"/>
    <property type="match status" value="1"/>
</dbReference>
<evidence type="ECO:0000259" key="7">
    <source>
        <dbReference type="Pfam" id="PF00892"/>
    </source>
</evidence>
<feature type="transmembrane region" description="Helical" evidence="6">
    <location>
        <begin position="176"/>
        <end position="199"/>
    </location>
</feature>
<organism evidence="9 11">
    <name type="scientific">Pseudoalteromonas citrea</name>
    <dbReference type="NCBI Taxonomy" id="43655"/>
    <lineage>
        <taxon>Bacteria</taxon>
        <taxon>Pseudomonadati</taxon>
        <taxon>Pseudomonadota</taxon>
        <taxon>Gammaproteobacteria</taxon>
        <taxon>Alteromonadales</taxon>
        <taxon>Pseudoalteromonadaceae</taxon>
        <taxon>Pseudoalteromonas</taxon>
    </lineage>
</organism>
<feature type="transmembrane region" description="Helical" evidence="6">
    <location>
        <begin position="141"/>
        <end position="164"/>
    </location>
</feature>
<dbReference type="RefSeq" id="WP_138597098.1">
    <property type="nucleotide sequence ID" value="NZ_PNCK01000038.1"/>
</dbReference>
<dbReference type="InterPro" id="IPR037185">
    <property type="entry name" value="EmrE-like"/>
</dbReference>
<evidence type="ECO:0000313" key="10">
    <source>
        <dbReference type="Proteomes" id="UP000305730"/>
    </source>
</evidence>
<evidence type="ECO:0000313" key="8">
    <source>
        <dbReference type="EMBL" id="TMP42544.1"/>
    </source>
</evidence>
<dbReference type="EMBL" id="PNCL01000048">
    <property type="protein sequence ID" value="TMP59278.1"/>
    <property type="molecule type" value="Genomic_DNA"/>
</dbReference>
<dbReference type="GO" id="GO:0016020">
    <property type="term" value="C:membrane"/>
    <property type="evidence" value="ECO:0007669"/>
    <property type="project" value="UniProtKB-SubCell"/>
</dbReference>
<feature type="domain" description="EamA" evidence="7">
    <location>
        <begin position="4"/>
        <end position="134"/>
    </location>
</feature>
<dbReference type="Pfam" id="PF00892">
    <property type="entry name" value="EamA"/>
    <property type="match status" value="2"/>
</dbReference>
<evidence type="ECO:0000256" key="6">
    <source>
        <dbReference type="SAM" id="Phobius"/>
    </source>
</evidence>
<feature type="transmembrane region" description="Helical" evidence="6">
    <location>
        <begin position="211"/>
        <end position="235"/>
    </location>
</feature>
<feature type="domain" description="EamA" evidence="7">
    <location>
        <begin position="149"/>
        <end position="283"/>
    </location>
</feature>
<feature type="transmembrane region" description="Helical" evidence="6">
    <location>
        <begin position="87"/>
        <end position="105"/>
    </location>
</feature>
<dbReference type="InterPro" id="IPR000620">
    <property type="entry name" value="EamA_dom"/>
</dbReference>
<name>A0A5S3XQN7_9GAMM</name>
<dbReference type="Gene3D" id="1.10.3730.20">
    <property type="match status" value="1"/>
</dbReference>
<feature type="transmembrane region" description="Helical" evidence="6">
    <location>
        <begin position="34"/>
        <end position="51"/>
    </location>
</feature>
<evidence type="ECO:0000256" key="4">
    <source>
        <dbReference type="ARBA" id="ARBA00022989"/>
    </source>
</evidence>
<proteinExistence type="inferred from homology"/>
<protein>
    <submittedName>
        <fullName evidence="9">EamA family transporter</fullName>
    </submittedName>
</protein>
<reference evidence="9" key="3">
    <citation type="submission" date="2019-09" db="EMBL/GenBank/DDBJ databases">
        <title>Co-occurence of chitin degradation, pigmentation and bioactivity in marine Pseudoalteromonas.</title>
        <authorList>
            <person name="Sonnenschein E.C."/>
            <person name="Bech P.K."/>
        </authorList>
    </citation>
    <scope>NUCLEOTIDE SEQUENCE</scope>
    <source>
        <strain evidence="9">S2231</strain>
        <strain evidence="8">S2233</strain>
    </source>
</reference>
<dbReference type="Proteomes" id="UP000305730">
    <property type="component" value="Unassembled WGS sequence"/>
</dbReference>
<dbReference type="SUPFAM" id="SSF103481">
    <property type="entry name" value="Multidrug resistance efflux transporter EmrE"/>
    <property type="match status" value="2"/>
</dbReference>
<reference evidence="10 11" key="2">
    <citation type="submission" date="2019-06" db="EMBL/GenBank/DDBJ databases">
        <title>Co-occurence of chitin degradation, pigmentation and bioactivity in marine Pseudoalteromonas.</title>
        <authorList>
            <person name="Sonnenschein E.C."/>
            <person name="Bech P.K."/>
        </authorList>
    </citation>
    <scope>NUCLEOTIDE SEQUENCE [LARGE SCALE GENOMIC DNA]</scope>
    <source>
        <strain evidence="11">S2231</strain>
        <strain evidence="10">S2233</strain>
    </source>
</reference>
<dbReference type="EMBL" id="PNCK01000038">
    <property type="protein sequence ID" value="TMP42544.1"/>
    <property type="molecule type" value="Genomic_DNA"/>
</dbReference>
<keyword evidence="3 6" id="KW-0812">Transmembrane</keyword>
<dbReference type="OrthoDB" id="2352272at2"/>
<feature type="transmembrane region" description="Helical" evidence="6">
    <location>
        <begin position="266"/>
        <end position="284"/>
    </location>
</feature>
<evidence type="ECO:0000256" key="3">
    <source>
        <dbReference type="ARBA" id="ARBA00022692"/>
    </source>
</evidence>
<dbReference type="PANTHER" id="PTHR32322">
    <property type="entry name" value="INNER MEMBRANE TRANSPORTER"/>
    <property type="match status" value="1"/>
</dbReference>
<accession>A0A5S3XQN7</accession>
<sequence length="308" mass="34380">MSLILYVLLVCIWGLSWIAIKWQHGNVALEVSILYRFCIAAVIMLVAGKLLKLLQSTSYQNHIWFALQGASLFCFNFIAFYEATAYIPSGLVALLMATTPLFNSIHSRLFFGEPITLNFLFGMFFGLAGIGFLFANELSALQLSLATFYGVFYSLVGTWCFSIGNMLSVKNTNKGILPFTATSYAMAYGCACLLIVIFLKELSFNFEFTMLYISSLLYLAIPASVLGFTAFLVLVNRIGASNAAYILVCTPVIALAMSSIFEGYVWSLNASMGLVLICLGNVVSRLRTDIVSWRHNWFKWRQVDLKKR</sequence>
<comment type="caution">
    <text evidence="9">The sequence shown here is derived from an EMBL/GenBank/DDBJ whole genome shotgun (WGS) entry which is preliminary data.</text>
</comment>
<evidence type="ECO:0000256" key="5">
    <source>
        <dbReference type="ARBA" id="ARBA00023136"/>
    </source>
</evidence>
<feature type="transmembrane region" description="Helical" evidence="6">
    <location>
        <begin position="63"/>
        <end position="81"/>
    </location>
</feature>